<reference evidence="2 3" key="1">
    <citation type="submission" date="2016-10" db="EMBL/GenBank/DDBJ databases">
        <authorList>
            <person name="de Groot N.N."/>
        </authorList>
    </citation>
    <scope>NUCLEOTIDE SEQUENCE [LARGE SCALE GENOMIC DNA]</scope>
    <source>
        <strain evidence="2 3">DSM 43019</strain>
    </source>
</reference>
<feature type="compositionally biased region" description="Low complexity" evidence="1">
    <location>
        <begin position="29"/>
        <end position="50"/>
    </location>
</feature>
<feature type="region of interest" description="Disordered" evidence="1">
    <location>
        <begin position="1"/>
        <end position="94"/>
    </location>
</feature>
<gene>
    <name evidence="2" type="ORF">SAMN05421541_1114</name>
</gene>
<dbReference type="Proteomes" id="UP000199645">
    <property type="component" value="Unassembled WGS sequence"/>
</dbReference>
<sequence length="94" mass="9552">MTSTTERPPRTLPTPPIRTPESTTTTANRPGVAAPAVRPPRGASTTTGPSRPTPSPANPPPQGSPATTVGAVITGTDQTPATRRGDHIGPAARR</sequence>
<evidence type="ECO:0000313" key="2">
    <source>
        <dbReference type="EMBL" id="SFF46957.1"/>
    </source>
</evidence>
<evidence type="ECO:0000313" key="3">
    <source>
        <dbReference type="Proteomes" id="UP000199645"/>
    </source>
</evidence>
<organism evidence="2 3">
    <name type="scientific">Actinoplanes philippinensis</name>
    <dbReference type="NCBI Taxonomy" id="35752"/>
    <lineage>
        <taxon>Bacteria</taxon>
        <taxon>Bacillati</taxon>
        <taxon>Actinomycetota</taxon>
        <taxon>Actinomycetes</taxon>
        <taxon>Micromonosporales</taxon>
        <taxon>Micromonosporaceae</taxon>
        <taxon>Actinoplanes</taxon>
    </lineage>
</organism>
<protein>
    <submittedName>
        <fullName evidence="2">Uncharacterized protein</fullName>
    </submittedName>
</protein>
<dbReference type="EMBL" id="FONV01000011">
    <property type="protein sequence ID" value="SFF46957.1"/>
    <property type="molecule type" value="Genomic_DNA"/>
</dbReference>
<dbReference type="AlphaFoldDB" id="A0A1I2J116"/>
<name>A0A1I2J116_9ACTN</name>
<keyword evidence="3" id="KW-1185">Reference proteome</keyword>
<proteinExistence type="predicted"/>
<accession>A0A1I2J116</accession>
<feature type="compositionally biased region" description="Pro residues" evidence="1">
    <location>
        <begin position="51"/>
        <end position="63"/>
    </location>
</feature>
<evidence type="ECO:0000256" key="1">
    <source>
        <dbReference type="SAM" id="MobiDB-lite"/>
    </source>
</evidence>